<dbReference type="InterPro" id="IPR003594">
    <property type="entry name" value="HATPase_dom"/>
</dbReference>
<dbReference type="SUPFAM" id="SSF158472">
    <property type="entry name" value="HAMP domain-like"/>
    <property type="match status" value="1"/>
</dbReference>
<evidence type="ECO:0000256" key="5">
    <source>
        <dbReference type="SAM" id="Phobius"/>
    </source>
</evidence>
<dbReference type="SMART" id="SM00304">
    <property type="entry name" value="HAMP"/>
    <property type="match status" value="1"/>
</dbReference>
<dbReference type="GO" id="GO:0000155">
    <property type="term" value="F:phosphorelay sensor kinase activity"/>
    <property type="evidence" value="ECO:0007669"/>
    <property type="project" value="InterPro"/>
</dbReference>
<feature type="transmembrane region" description="Helical" evidence="5">
    <location>
        <begin position="20"/>
        <end position="38"/>
    </location>
</feature>
<evidence type="ECO:0000256" key="4">
    <source>
        <dbReference type="ARBA" id="ARBA00022777"/>
    </source>
</evidence>
<gene>
    <name evidence="7" type="ORF">HNR50_002918</name>
</gene>
<feature type="transmembrane region" description="Helical" evidence="5">
    <location>
        <begin position="189"/>
        <end position="208"/>
    </location>
</feature>
<dbReference type="InterPro" id="IPR010559">
    <property type="entry name" value="Sig_transdc_His_kin_internal"/>
</dbReference>
<organism evidence="7 8">
    <name type="scientific">Spirochaeta isovalerica</name>
    <dbReference type="NCBI Taxonomy" id="150"/>
    <lineage>
        <taxon>Bacteria</taxon>
        <taxon>Pseudomonadati</taxon>
        <taxon>Spirochaetota</taxon>
        <taxon>Spirochaetia</taxon>
        <taxon>Spirochaetales</taxon>
        <taxon>Spirochaetaceae</taxon>
        <taxon>Spirochaeta</taxon>
    </lineage>
</organism>
<dbReference type="InterPro" id="IPR050640">
    <property type="entry name" value="Bact_2-comp_sensor_kinase"/>
</dbReference>
<dbReference type="PROSITE" id="PS50885">
    <property type="entry name" value="HAMP"/>
    <property type="match status" value="1"/>
</dbReference>
<dbReference type="CDD" id="cd06225">
    <property type="entry name" value="HAMP"/>
    <property type="match status" value="1"/>
</dbReference>
<keyword evidence="3" id="KW-0808">Transferase</keyword>
<evidence type="ECO:0000256" key="1">
    <source>
        <dbReference type="ARBA" id="ARBA00004370"/>
    </source>
</evidence>
<keyword evidence="8" id="KW-1185">Reference proteome</keyword>
<feature type="domain" description="HAMP" evidence="6">
    <location>
        <begin position="210"/>
        <end position="263"/>
    </location>
</feature>
<dbReference type="GO" id="GO:0016020">
    <property type="term" value="C:membrane"/>
    <property type="evidence" value="ECO:0007669"/>
    <property type="project" value="UniProtKB-SubCell"/>
</dbReference>
<comment type="caution">
    <text evidence="7">The sequence shown here is derived from an EMBL/GenBank/DDBJ whole genome shotgun (WGS) entry which is preliminary data.</text>
</comment>
<dbReference type="AlphaFoldDB" id="A0A841RBA7"/>
<dbReference type="RefSeq" id="WP_184747484.1">
    <property type="nucleotide sequence ID" value="NZ_JACHGJ010000005.1"/>
</dbReference>
<dbReference type="PANTHER" id="PTHR34220">
    <property type="entry name" value="SENSOR HISTIDINE KINASE YPDA"/>
    <property type="match status" value="1"/>
</dbReference>
<evidence type="ECO:0000256" key="2">
    <source>
        <dbReference type="ARBA" id="ARBA00022553"/>
    </source>
</evidence>
<comment type="subcellular location">
    <subcellularLocation>
        <location evidence="1">Membrane</location>
    </subcellularLocation>
</comment>
<keyword evidence="2" id="KW-0597">Phosphoprotein</keyword>
<dbReference type="InterPro" id="IPR036890">
    <property type="entry name" value="HATPase_C_sf"/>
</dbReference>
<dbReference type="Proteomes" id="UP000587760">
    <property type="component" value="Unassembled WGS sequence"/>
</dbReference>
<dbReference type="Pfam" id="PF02518">
    <property type="entry name" value="HATPase_c"/>
    <property type="match status" value="1"/>
</dbReference>
<evidence type="ECO:0000256" key="3">
    <source>
        <dbReference type="ARBA" id="ARBA00022679"/>
    </source>
</evidence>
<accession>A0A841RBA7</accession>
<dbReference type="PANTHER" id="PTHR34220:SF7">
    <property type="entry name" value="SENSOR HISTIDINE KINASE YPDA"/>
    <property type="match status" value="1"/>
</dbReference>
<evidence type="ECO:0000313" key="8">
    <source>
        <dbReference type="Proteomes" id="UP000587760"/>
    </source>
</evidence>
<name>A0A841RBA7_9SPIO</name>
<evidence type="ECO:0000259" key="6">
    <source>
        <dbReference type="PROSITE" id="PS50885"/>
    </source>
</evidence>
<keyword evidence="5" id="KW-0812">Transmembrane</keyword>
<dbReference type="EMBL" id="JACHGJ010000005">
    <property type="protein sequence ID" value="MBB6481245.1"/>
    <property type="molecule type" value="Genomic_DNA"/>
</dbReference>
<dbReference type="Gene3D" id="6.10.340.10">
    <property type="match status" value="1"/>
</dbReference>
<protein>
    <submittedName>
        <fullName evidence="7">Signal transduction histidine kinase</fullName>
    </submittedName>
</protein>
<dbReference type="SUPFAM" id="SSF55874">
    <property type="entry name" value="ATPase domain of HSP90 chaperone/DNA topoisomerase II/histidine kinase"/>
    <property type="match status" value="1"/>
</dbReference>
<evidence type="ECO:0000313" key="7">
    <source>
        <dbReference type="EMBL" id="MBB6481245.1"/>
    </source>
</evidence>
<keyword evidence="5" id="KW-0472">Membrane</keyword>
<reference evidence="7 8" key="1">
    <citation type="submission" date="2020-08" db="EMBL/GenBank/DDBJ databases">
        <title>Genomic Encyclopedia of Type Strains, Phase IV (KMG-IV): sequencing the most valuable type-strain genomes for metagenomic binning, comparative biology and taxonomic classification.</title>
        <authorList>
            <person name="Goeker M."/>
        </authorList>
    </citation>
    <scope>NUCLEOTIDE SEQUENCE [LARGE SCALE GENOMIC DNA]</scope>
    <source>
        <strain evidence="7 8">DSM 2461</strain>
    </source>
</reference>
<sequence>MIDNLIGKTWNNLSIKRKLIFFFTIIILSVSILYFYILNNAFVYMKMFEEDLIKTSLVHNLSTAVKANNEKFAVAVRDYNSENVEAFDNTIDRVWKSWNMVKNETFSSRDALFEIEAVRYGMLAYLESAKSSLVLFNSNKDLFSEQLLRANRIEDYIETYLDRLINVRLEESSKLHESQKEAVSHIQRISFLGILFISLLSLVFGNFFSVTLTKPIIDLASNTIKIAEGNLNVKKVSDSSHNEITVLINSFNRMSRNINQMVESLKDKANIEKQHYEDEMKLIDMGKSLREAQFLSLQSQINPHFLFNTLNTIARTSMFEQAPKTVRLIECLSNVFRYNLNNQDKAVSLKEELEILDEYMFIQQTRYGDRLKFSIDNRIDASHIRIPIFTLQPLVENAVKYGIEPKEEGGRISIDVDRIRDGILIKVEDTGIGFDIDKSRQTVNSLDSTGIGVENVKKRLALKFNGKEKFSLHSVIGEGTVVEIFIPEEADV</sequence>
<dbReference type="InterPro" id="IPR003660">
    <property type="entry name" value="HAMP_dom"/>
</dbReference>
<keyword evidence="4 7" id="KW-0418">Kinase</keyword>
<proteinExistence type="predicted"/>
<dbReference type="Pfam" id="PF06580">
    <property type="entry name" value="His_kinase"/>
    <property type="match status" value="1"/>
</dbReference>
<dbReference type="Gene3D" id="3.30.565.10">
    <property type="entry name" value="Histidine kinase-like ATPase, C-terminal domain"/>
    <property type="match status" value="1"/>
</dbReference>
<dbReference type="Pfam" id="PF00672">
    <property type="entry name" value="HAMP"/>
    <property type="match status" value="1"/>
</dbReference>
<keyword evidence="5" id="KW-1133">Transmembrane helix</keyword>